<dbReference type="EMBL" id="CM037615">
    <property type="protein sequence ID" value="KAH8015066.1"/>
    <property type="molecule type" value="Genomic_DNA"/>
</dbReference>
<reference evidence="1" key="1">
    <citation type="submission" date="2021-08" db="EMBL/GenBank/DDBJ databases">
        <title>The first chromosome-level gecko genome reveals the dynamic sex chromosomes of Neotropical dwarf geckos (Sphaerodactylidae: Sphaerodactylus).</title>
        <authorList>
            <person name="Pinto B.J."/>
            <person name="Keating S.E."/>
            <person name="Gamble T."/>
        </authorList>
    </citation>
    <scope>NUCLEOTIDE SEQUENCE</scope>
    <source>
        <strain evidence="1">TG3544</strain>
    </source>
</reference>
<proteinExistence type="predicted"/>
<keyword evidence="2" id="KW-1185">Reference proteome</keyword>
<name>A0ACB8G691_9SAUR</name>
<evidence type="ECO:0000313" key="1">
    <source>
        <dbReference type="EMBL" id="KAH8015066.1"/>
    </source>
</evidence>
<evidence type="ECO:0000313" key="2">
    <source>
        <dbReference type="Proteomes" id="UP000827872"/>
    </source>
</evidence>
<gene>
    <name evidence="1" type="ORF">K3G42_033070</name>
</gene>
<protein>
    <submittedName>
        <fullName evidence="1">Uncharacterized protein</fullName>
    </submittedName>
</protein>
<organism evidence="1 2">
    <name type="scientific">Sphaerodactylus townsendi</name>
    <dbReference type="NCBI Taxonomy" id="933632"/>
    <lineage>
        <taxon>Eukaryota</taxon>
        <taxon>Metazoa</taxon>
        <taxon>Chordata</taxon>
        <taxon>Craniata</taxon>
        <taxon>Vertebrata</taxon>
        <taxon>Euteleostomi</taxon>
        <taxon>Lepidosauria</taxon>
        <taxon>Squamata</taxon>
        <taxon>Bifurcata</taxon>
        <taxon>Gekkota</taxon>
        <taxon>Sphaerodactylidae</taxon>
        <taxon>Sphaerodactylus</taxon>
    </lineage>
</organism>
<comment type="caution">
    <text evidence="1">The sequence shown here is derived from an EMBL/GenBank/DDBJ whole genome shotgun (WGS) entry which is preliminary data.</text>
</comment>
<accession>A0ACB8G691</accession>
<sequence length="150" mass="16404">MDGDLFLENYFDQYTSQDDLASNSLPTYAPLSPFANDPPLSSLPDVPFSDRPEPTKDFSASFSSVDLSFLPDDLPDDNKHDDRDVPKEDVESQLSTQDLGTVLEEGSQTQQREENADHALPDVSGVCPPLTPMTPMTPTSESSGIVPQLQ</sequence>
<dbReference type="Proteomes" id="UP000827872">
    <property type="component" value="Linkage Group LG02"/>
</dbReference>